<name>A0A318ST32_9RHOB</name>
<dbReference type="InterPro" id="IPR035965">
    <property type="entry name" value="PAS-like_dom_sf"/>
</dbReference>
<evidence type="ECO:0000256" key="2">
    <source>
        <dbReference type="ARBA" id="ARBA00022643"/>
    </source>
</evidence>
<dbReference type="InterPro" id="IPR036890">
    <property type="entry name" value="HATPase_C_sf"/>
</dbReference>
<comment type="caution">
    <text evidence="6">The sequence shown here is derived from an EMBL/GenBank/DDBJ whole genome shotgun (WGS) entry which is preliminary data.</text>
</comment>
<feature type="domain" description="Histidine kinase" evidence="4">
    <location>
        <begin position="144"/>
        <end position="337"/>
    </location>
</feature>
<dbReference type="SUPFAM" id="SSF55785">
    <property type="entry name" value="PYP-like sensor domain (PAS domain)"/>
    <property type="match status" value="1"/>
</dbReference>
<dbReference type="InterPro" id="IPR000014">
    <property type="entry name" value="PAS"/>
</dbReference>
<dbReference type="Proteomes" id="UP000248311">
    <property type="component" value="Unassembled WGS sequence"/>
</dbReference>
<dbReference type="PANTHER" id="PTHR47429:SF2">
    <property type="entry name" value="PROTEIN TWIN LOV 1"/>
    <property type="match status" value="1"/>
</dbReference>
<evidence type="ECO:0000256" key="1">
    <source>
        <dbReference type="ARBA" id="ARBA00022630"/>
    </source>
</evidence>
<dbReference type="SMART" id="SM00091">
    <property type="entry name" value="PAS"/>
    <property type="match status" value="1"/>
</dbReference>
<dbReference type="OrthoDB" id="489241at2"/>
<keyword evidence="3" id="KW-0157">Chromophore</keyword>
<dbReference type="Pfam" id="PF13426">
    <property type="entry name" value="PAS_9"/>
    <property type="match status" value="1"/>
</dbReference>
<proteinExistence type="predicted"/>
<sequence length="342" mass="37130">MADTLSVSGMNKEQALAGFSRSRIAMVLTDPAQDDNPIVYVNEAFERMTGYSRSAAVGRNCRFLQGEDTDPAVVARLRAAVEACEEISVEILNYRADGKPFWNRLVLSPITEEGDDCAMFVGLQIPVPETREGPGDVLDRHLREIQHRVKNHLSMIVGMIRMQARQAEGRDDFGALARRVESLQLLYEEMTLAGSDRSGDSLSLGSYLSRIANAIAHIDGRPGVRVNLDIAEMRAPLHTATQLGLVLSEALTNALQHAFQERDSGLITVSIEPLEGDGLRMIVADDGQGMPEGETWPRPGSLGGRIVENLASGMGGSITVEPNDPGTRVVLEIPTVTAQARD</sequence>
<dbReference type="AlphaFoldDB" id="A0A318ST32"/>
<dbReference type="Pfam" id="PF07568">
    <property type="entry name" value="HisKA_2"/>
    <property type="match status" value="1"/>
</dbReference>
<dbReference type="InterPro" id="IPR011495">
    <property type="entry name" value="Sig_transdc_His_kin_sub2_dim/P"/>
</dbReference>
<evidence type="ECO:0000256" key="3">
    <source>
        <dbReference type="ARBA" id="ARBA00022991"/>
    </source>
</evidence>
<evidence type="ECO:0000313" key="6">
    <source>
        <dbReference type="EMBL" id="PYE84990.1"/>
    </source>
</evidence>
<dbReference type="NCBIfam" id="TIGR00229">
    <property type="entry name" value="sensory_box"/>
    <property type="match status" value="1"/>
</dbReference>
<dbReference type="InterPro" id="IPR003594">
    <property type="entry name" value="HATPase_dom"/>
</dbReference>
<dbReference type="CDD" id="cd00130">
    <property type="entry name" value="PAS"/>
    <property type="match status" value="1"/>
</dbReference>
<reference evidence="6 7" key="1">
    <citation type="submission" date="2018-06" db="EMBL/GenBank/DDBJ databases">
        <title>Genomic Encyclopedia of Type Strains, Phase III (KMG-III): the genomes of soil and plant-associated and newly described type strains.</title>
        <authorList>
            <person name="Whitman W."/>
        </authorList>
    </citation>
    <scope>NUCLEOTIDE SEQUENCE [LARGE SCALE GENOMIC DNA]</scope>
    <source>
        <strain evidence="6 7">CECT 9025</strain>
    </source>
</reference>
<evidence type="ECO:0000313" key="7">
    <source>
        <dbReference type="Proteomes" id="UP000248311"/>
    </source>
</evidence>
<evidence type="ECO:0000259" key="4">
    <source>
        <dbReference type="PROSITE" id="PS50109"/>
    </source>
</evidence>
<dbReference type="RefSeq" id="WP_110814015.1">
    <property type="nucleotide sequence ID" value="NZ_QJTE01000002.1"/>
</dbReference>
<dbReference type="SMART" id="SM00387">
    <property type="entry name" value="HATPase_c"/>
    <property type="match status" value="1"/>
</dbReference>
<dbReference type="Pfam" id="PF02518">
    <property type="entry name" value="HATPase_c"/>
    <property type="match status" value="1"/>
</dbReference>
<gene>
    <name evidence="6" type="ORF">DFP88_102795</name>
</gene>
<keyword evidence="2" id="KW-0288">FMN</keyword>
<keyword evidence="1" id="KW-0285">Flavoprotein</keyword>
<dbReference type="PROSITE" id="PS50112">
    <property type="entry name" value="PAS"/>
    <property type="match status" value="1"/>
</dbReference>
<dbReference type="EMBL" id="QJTE01000002">
    <property type="protein sequence ID" value="PYE84990.1"/>
    <property type="molecule type" value="Genomic_DNA"/>
</dbReference>
<dbReference type="PROSITE" id="PS50109">
    <property type="entry name" value="HIS_KIN"/>
    <property type="match status" value="1"/>
</dbReference>
<dbReference type="PANTHER" id="PTHR47429">
    <property type="entry name" value="PROTEIN TWIN LOV 1"/>
    <property type="match status" value="1"/>
</dbReference>
<organism evidence="6 7">
    <name type="scientific">Pseudoroseicyclus aestuarii</name>
    <dbReference type="NCBI Taxonomy" id="1795041"/>
    <lineage>
        <taxon>Bacteria</taxon>
        <taxon>Pseudomonadati</taxon>
        <taxon>Pseudomonadota</taxon>
        <taxon>Alphaproteobacteria</taxon>
        <taxon>Rhodobacterales</taxon>
        <taxon>Paracoccaceae</taxon>
        <taxon>Pseudoroseicyclus</taxon>
    </lineage>
</organism>
<protein>
    <submittedName>
        <fullName evidence="6">PAS domain S-box-containing protein</fullName>
    </submittedName>
</protein>
<dbReference type="Gene3D" id="3.30.450.20">
    <property type="entry name" value="PAS domain"/>
    <property type="match status" value="1"/>
</dbReference>
<accession>A0A318ST32</accession>
<feature type="domain" description="PAS" evidence="5">
    <location>
        <begin position="35"/>
        <end position="84"/>
    </location>
</feature>
<keyword evidence="7" id="KW-1185">Reference proteome</keyword>
<evidence type="ECO:0000259" key="5">
    <source>
        <dbReference type="PROSITE" id="PS50112"/>
    </source>
</evidence>
<dbReference type="SUPFAM" id="SSF55874">
    <property type="entry name" value="ATPase domain of HSP90 chaperone/DNA topoisomerase II/histidine kinase"/>
    <property type="match status" value="1"/>
</dbReference>
<dbReference type="Gene3D" id="3.30.565.10">
    <property type="entry name" value="Histidine kinase-like ATPase, C-terminal domain"/>
    <property type="match status" value="1"/>
</dbReference>
<dbReference type="InterPro" id="IPR005467">
    <property type="entry name" value="His_kinase_dom"/>
</dbReference>